<feature type="domain" description="Transglycosylase SLT" evidence="3">
    <location>
        <begin position="104"/>
        <end position="202"/>
    </location>
</feature>
<gene>
    <name evidence="4" type="ORF">EC847_12816</name>
</gene>
<dbReference type="Pfam" id="PF01464">
    <property type="entry name" value="SLT"/>
    <property type="match status" value="1"/>
</dbReference>
<name>A0A4R6DSG3_SCAGO</name>
<dbReference type="PANTHER" id="PTHR37423">
    <property type="entry name" value="SOLUBLE LYTIC MUREIN TRANSGLYCOSYLASE-RELATED"/>
    <property type="match status" value="1"/>
</dbReference>
<evidence type="ECO:0000256" key="2">
    <source>
        <dbReference type="SAM" id="SignalP"/>
    </source>
</evidence>
<organism evidence="4 5">
    <name type="scientific">Scandinavium goeteborgense</name>
    <dbReference type="NCBI Taxonomy" id="1851514"/>
    <lineage>
        <taxon>Bacteria</taxon>
        <taxon>Pseudomonadati</taxon>
        <taxon>Pseudomonadota</taxon>
        <taxon>Gammaproteobacteria</taxon>
        <taxon>Enterobacterales</taxon>
        <taxon>Enterobacteriaceae</taxon>
        <taxon>Scandinavium</taxon>
    </lineage>
</organism>
<feature type="chain" id="PRO_5020425294" evidence="2">
    <location>
        <begin position="19"/>
        <end position="226"/>
    </location>
</feature>
<comment type="similarity">
    <text evidence="1">Belongs to the transglycosylase Slt family.</text>
</comment>
<accession>A0A4R6DSG3</accession>
<dbReference type="CDD" id="cd00254">
    <property type="entry name" value="LT-like"/>
    <property type="match status" value="1"/>
</dbReference>
<evidence type="ECO:0000259" key="3">
    <source>
        <dbReference type="Pfam" id="PF01464"/>
    </source>
</evidence>
<dbReference type="InterPro" id="IPR023346">
    <property type="entry name" value="Lysozyme-like_dom_sf"/>
</dbReference>
<dbReference type="Gene3D" id="1.10.530.10">
    <property type="match status" value="1"/>
</dbReference>
<dbReference type="AlphaFoldDB" id="A0A4R6DSG3"/>
<keyword evidence="5" id="KW-1185">Reference proteome</keyword>
<reference evidence="4 5" key="1">
    <citation type="submission" date="2019-03" db="EMBL/GenBank/DDBJ databases">
        <title>Genomic analyses of the natural microbiome of Caenorhabditis elegans.</title>
        <authorList>
            <person name="Samuel B."/>
        </authorList>
    </citation>
    <scope>NUCLEOTIDE SEQUENCE [LARGE SCALE GENOMIC DNA]</scope>
    <source>
        <strain evidence="4 5">BIGb0156</strain>
    </source>
</reference>
<dbReference type="RefSeq" id="WP_247904385.1">
    <property type="nucleotide sequence ID" value="NZ_SNVX01000028.1"/>
</dbReference>
<evidence type="ECO:0000313" key="4">
    <source>
        <dbReference type="EMBL" id="TDN48065.1"/>
    </source>
</evidence>
<dbReference type="PANTHER" id="PTHR37423:SF2">
    <property type="entry name" value="MEMBRANE-BOUND LYTIC MUREIN TRANSGLYCOSYLASE C"/>
    <property type="match status" value="1"/>
</dbReference>
<sequence>MKPLMLAVLMLTGSQVMAASDAEILYASLYTNTSTPAVQEAYSDEPHASQEWTQAMQAQWGETRALSQMAVLKKQVINEIQDVVSHPVVKGIRRNIPAEISAIITKYARQFDVSEQLVTALIQTESSFNPRAVSGAGAKGLMQLMPVHTVKQGIDPFDPDQNVRAGMKFLSRLLSKYGDLRLALAAYNAGEKAVDKYGGIPPYPETQKYVKDIMALLGVTSGEQNR</sequence>
<evidence type="ECO:0000313" key="5">
    <source>
        <dbReference type="Proteomes" id="UP000295530"/>
    </source>
</evidence>
<dbReference type="Proteomes" id="UP000295530">
    <property type="component" value="Unassembled WGS sequence"/>
</dbReference>
<evidence type="ECO:0000256" key="1">
    <source>
        <dbReference type="ARBA" id="ARBA00007734"/>
    </source>
</evidence>
<dbReference type="EMBL" id="SNVX01000028">
    <property type="protein sequence ID" value="TDN48065.1"/>
    <property type="molecule type" value="Genomic_DNA"/>
</dbReference>
<proteinExistence type="inferred from homology"/>
<dbReference type="SUPFAM" id="SSF53955">
    <property type="entry name" value="Lysozyme-like"/>
    <property type="match status" value="1"/>
</dbReference>
<comment type="caution">
    <text evidence="4">The sequence shown here is derived from an EMBL/GenBank/DDBJ whole genome shotgun (WGS) entry which is preliminary data.</text>
</comment>
<dbReference type="InterPro" id="IPR008258">
    <property type="entry name" value="Transglycosylase_SLT_dom_1"/>
</dbReference>
<feature type="signal peptide" evidence="2">
    <location>
        <begin position="1"/>
        <end position="18"/>
    </location>
</feature>
<protein>
    <submittedName>
        <fullName evidence="4">Soluble lytic murein transglycosylase-like protein</fullName>
    </submittedName>
</protein>
<keyword evidence="2" id="KW-0732">Signal</keyword>